<dbReference type="AlphaFoldDB" id="A0A1N7L0F8"/>
<reference evidence="3 4" key="1">
    <citation type="submission" date="2017-01" db="EMBL/GenBank/DDBJ databases">
        <authorList>
            <person name="Mah S.A."/>
            <person name="Swanson W.J."/>
            <person name="Moy G.W."/>
            <person name="Vacquier V.D."/>
        </authorList>
    </citation>
    <scope>NUCLEOTIDE SEQUENCE [LARGE SCALE GENOMIC DNA]</scope>
    <source>
        <strain evidence="3 4">DSM 26375</strain>
    </source>
</reference>
<dbReference type="OrthoDB" id="1496333at2"/>
<protein>
    <submittedName>
        <fullName evidence="3">RecA-family ATPase</fullName>
    </submittedName>
</protein>
<dbReference type="RefSeq" id="WP_076528886.1">
    <property type="nucleotide sequence ID" value="NZ_BMEH01000001.1"/>
</dbReference>
<dbReference type="Proteomes" id="UP000186141">
    <property type="component" value="Unassembled WGS sequence"/>
</dbReference>
<feature type="domain" description="AAA+ ATPase" evidence="2">
    <location>
        <begin position="69"/>
        <end position="376"/>
    </location>
</feature>
<keyword evidence="4" id="KW-1185">Reference proteome</keyword>
<dbReference type="InterPro" id="IPR003593">
    <property type="entry name" value="AAA+_ATPase"/>
</dbReference>
<name>A0A1N7L0F8_9RHOB</name>
<feature type="compositionally biased region" description="Basic and acidic residues" evidence="1">
    <location>
        <begin position="21"/>
        <end position="31"/>
    </location>
</feature>
<dbReference type="SUPFAM" id="SSF52540">
    <property type="entry name" value="P-loop containing nucleoside triphosphate hydrolases"/>
    <property type="match status" value="1"/>
</dbReference>
<gene>
    <name evidence="3" type="ORF">SAMN05421774_101810</name>
</gene>
<evidence type="ECO:0000259" key="2">
    <source>
        <dbReference type="SMART" id="SM00382"/>
    </source>
</evidence>
<organism evidence="3 4">
    <name type="scientific">Gemmobacter megaterium</name>
    <dbReference type="NCBI Taxonomy" id="1086013"/>
    <lineage>
        <taxon>Bacteria</taxon>
        <taxon>Pseudomonadati</taxon>
        <taxon>Pseudomonadota</taxon>
        <taxon>Alphaproteobacteria</taxon>
        <taxon>Rhodobacterales</taxon>
        <taxon>Paracoccaceae</taxon>
        <taxon>Gemmobacter</taxon>
    </lineage>
</organism>
<sequence length="391" mass="42981">MSDKDPFDDLIPVPPNVTDLAEFRNRPRDARAQPPASPGGRKSRFRSAAELDGKPIPPRCWLVPDLIPQHVVTALYGDGGTGKSLLAKQLAVAVVTGGKWLGRDVTSGPVVFLSAEDDDDELHRRFAAILDAEGRTFADLDRLTFRSLAGEDALLATLNPRSGVLRRSALYSELDAVIAEQHPALLVLDTLADLFPGNENDRAHVTQFVGILIGLAIRHDCAVLLLAHPSRSGLASGSGDGGSTAWNSKVRSRLFLHRVFQGEEEPDPDFRVLSTMKANFGRKGTEIALRWRDGVFVADEAETGLDRSAQRSKAMRKFLELLRIYTEQGRDVNSRAGRYFAPTIFAAHPEAEGITKPAFADAMERLFTQGMIRDVEVDRHRKKTTVIQEAK</sequence>
<accession>A0A1N7L0F8</accession>
<dbReference type="STRING" id="1086013.SAMN05421774_101810"/>
<evidence type="ECO:0000256" key="1">
    <source>
        <dbReference type="SAM" id="MobiDB-lite"/>
    </source>
</evidence>
<evidence type="ECO:0000313" key="4">
    <source>
        <dbReference type="Proteomes" id="UP000186141"/>
    </source>
</evidence>
<feature type="region of interest" description="Disordered" evidence="1">
    <location>
        <begin position="1"/>
        <end position="48"/>
    </location>
</feature>
<dbReference type="SMART" id="SM00382">
    <property type="entry name" value="AAA"/>
    <property type="match status" value="1"/>
</dbReference>
<dbReference type="Gene3D" id="3.40.50.300">
    <property type="entry name" value="P-loop containing nucleotide triphosphate hydrolases"/>
    <property type="match status" value="1"/>
</dbReference>
<dbReference type="InterPro" id="IPR027417">
    <property type="entry name" value="P-loop_NTPase"/>
</dbReference>
<evidence type="ECO:0000313" key="3">
    <source>
        <dbReference type="EMBL" id="SIS67246.1"/>
    </source>
</evidence>
<dbReference type="Pfam" id="PF13481">
    <property type="entry name" value="AAA_25"/>
    <property type="match status" value="1"/>
</dbReference>
<proteinExistence type="predicted"/>
<dbReference type="EMBL" id="FTOT01000001">
    <property type="protein sequence ID" value="SIS67246.1"/>
    <property type="molecule type" value="Genomic_DNA"/>
</dbReference>